<comment type="similarity">
    <text evidence="2">Belongs to the sulfatase family.</text>
</comment>
<organism evidence="9 10">
    <name type="scientific">Bythopirellula polymerisocia</name>
    <dbReference type="NCBI Taxonomy" id="2528003"/>
    <lineage>
        <taxon>Bacteria</taxon>
        <taxon>Pseudomonadati</taxon>
        <taxon>Planctomycetota</taxon>
        <taxon>Planctomycetia</taxon>
        <taxon>Pirellulales</taxon>
        <taxon>Lacipirellulaceae</taxon>
        <taxon>Bythopirellula</taxon>
    </lineage>
</organism>
<dbReference type="SUPFAM" id="SSF53649">
    <property type="entry name" value="Alkaline phosphatase-like"/>
    <property type="match status" value="1"/>
</dbReference>
<dbReference type="Proteomes" id="UP000318437">
    <property type="component" value="Unassembled WGS sequence"/>
</dbReference>
<reference evidence="9 10" key="1">
    <citation type="submission" date="2019-02" db="EMBL/GenBank/DDBJ databases">
        <title>Deep-cultivation of Planctomycetes and their phenomic and genomic characterization uncovers novel biology.</title>
        <authorList>
            <person name="Wiegand S."/>
            <person name="Jogler M."/>
            <person name="Boedeker C."/>
            <person name="Pinto D."/>
            <person name="Vollmers J."/>
            <person name="Rivas-Marin E."/>
            <person name="Kohn T."/>
            <person name="Peeters S.H."/>
            <person name="Heuer A."/>
            <person name="Rast P."/>
            <person name="Oberbeckmann S."/>
            <person name="Bunk B."/>
            <person name="Jeske O."/>
            <person name="Meyerdierks A."/>
            <person name="Storesund J.E."/>
            <person name="Kallscheuer N."/>
            <person name="Luecker S."/>
            <person name="Lage O.M."/>
            <person name="Pohl T."/>
            <person name="Merkel B.J."/>
            <person name="Hornburger P."/>
            <person name="Mueller R.-W."/>
            <person name="Bruemmer F."/>
            <person name="Labrenz M."/>
            <person name="Spormann A.M."/>
            <person name="Op Den Camp H."/>
            <person name="Overmann J."/>
            <person name="Amann R."/>
            <person name="Jetten M.S.M."/>
            <person name="Mascher T."/>
            <person name="Medema M.H."/>
            <person name="Devos D.P."/>
            <person name="Kaster A.-K."/>
            <person name="Ovreas L."/>
            <person name="Rohde M."/>
            <person name="Galperin M.Y."/>
            <person name="Jogler C."/>
        </authorList>
    </citation>
    <scope>NUCLEOTIDE SEQUENCE [LARGE SCALE GENOMIC DNA]</scope>
    <source>
        <strain evidence="9 10">Pla144</strain>
    </source>
</reference>
<evidence type="ECO:0000259" key="8">
    <source>
        <dbReference type="Pfam" id="PF00884"/>
    </source>
</evidence>
<feature type="signal peptide" evidence="7">
    <location>
        <begin position="1"/>
        <end position="23"/>
    </location>
</feature>
<dbReference type="InterPro" id="IPR000917">
    <property type="entry name" value="Sulfatase_N"/>
</dbReference>
<evidence type="ECO:0000256" key="2">
    <source>
        <dbReference type="ARBA" id="ARBA00008779"/>
    </source>
</evidence>
<dbReference type="Gene3D" id="3.40.720.10">
    <property type="entry name" value="Alkaline Phosphatase, subunit A"/>
    <property type="match status" value="1"/>
</dbReference>
<dbReference type="EMBL" id="SJPS01000005">
    <property type="protein sequence ID" value="TWU24752.1"/>
    <property type="molecule type" value="Genomic_DNA"/>
</dbReference>
<evidence type="ECO:0000256" key="3">
    <source>
        <dbReference type="ARBA" id="ARBA00022723"/>
    </source>
</evidence>
<dbReference type="PANTHER" id="PTHR42693">
    <property type="entry name" value="ARYLSULFATASE FAMILY MEMBER"/>
    <property type="match status" value="1"/>
</dbReference>
<comment type="caution">
    <text evidence="9">The sequence shown here is derived from an EMBL/GenBank/DDBJ whole genome shotgun (WGS) entry which is preliminary data.</text>
</comment>
<name>A0A5C6CK34_9BACT</name>
<proteinExistence type="inferred from homology"/>
<keyword evidence="4 7" id="KW-0732">Signal</keyword>
<dbReference type="AlphaFoldDB" id="A0A5C6CK34"/>
<evidence type="ECO:0000256" key="1">
    <source>
        <dbReference type="ARBA" id="ARBA00001913"/>
    </source>
</evidence>
<comment type="cofactor">
    <cofactor evidence="1">
        <name>Ca(2+)</name>
        <dbReference type="ChEBI" id="CHEBI:29108"/>
    </cofactor>
</comment>
<dbReference type="InterPro" id="IPR017850">
    <property type="entry name" value="Alkaline_phosphatase_core_sf"/>
</dbReference>
<dbReference type="Pfam" id="PF00884">
    <property type="entry name" value="Sulfatase"/>
    <property type="match status" value="1"/>
</dbReference>
<keyword evidence="6" id="KW-0106">Calcium</keyword>
<evidence type="ECO:0000313" key="10">
    <source>
        <dbReference type="Proteomes" id="UP000318437"/>
    </source>
</evidence>
<dbReference type="GO" id="GO:0046872">
    <property type="term" value="F:metal ion binding"/>
    <property type="evidence" value="ECO:0007669"/>
    <property type="project" value="UniProtKB-KW"/>
</dbReference>
<feature type="chain" id="PRO_5022786661" evidence="7">
    <location>
        <begin position="24"/>
        <end position="457"/>
    </location>
</feature>
<dbReference type="OrthoDB" id="246867at2"/>
<dbReference type="RefSeq" id="WP_146451964.1">
    <property type="nucleotide sequence ID" value="NZ_SJPS01000005.1"/>
</dbReference>
<keyword evidence="10" id="KW-1185">Reference proteome</keyword>
<dbReference type="InterPro" id="IPR050738">
    <property type="entry name" value="Sulfatase"/>
</dbReference>
<dbReference type="PANTHER" id="PTHR42693:SF42">
    <property type="entry name" value="ARYLSULFATASE G"/>
    <property type="match status" value="1"/>
</dbReference>
<feature type="domain" description="Sulfatase N-terminal" evidence="8">
    <location>
        <begin position="29"/>
        <end position="333"/>
    </location>
</feature>
<accession>A0A5C6CK34</accession>
<dbReference type="EC" id="3.1.6.1" evidence="9"/>
<evidence type="ECO:0000256" key="5">
    <source>
        <dbReference type="ARBA" id="ARBA00022801"/>
    </source>
</evidence>
<evidence type="ECO:0000256" key="7">
    <source>
        <dbReference type="SAM" id="SignalP"/>
    </source>
</evidence>
<sequence length="457" mass="51392" precursor="true">MSYFTKILIALLFSNLVVCTTFAVEHDRPNVVLILSDDQGWQDYGFMGSNVVQTPHLDRLARNSLLFERGYVVSPLCRPSLASIVTGLFPHQHGVCANDVSPASGLERQKANQPVYESFHRHPSWIRTLVENGYLAFQSGKWWEGSWHDGGFTHGMTHGDSTRGGRHGDEGLKIGRQGLAPITQFIDQAVAAEKPFVVWYAPFIPHTPHNPPPEILKKYQIAGRPVNLARYYAMCEWFDSTCGELLGHLEKHQITDNTLVVFLADNGWAARDDTSKLPEGWWNDYAPRSKGSPFEEGIRTPIMISWPEAIPPGRSTDLASSVDVMPTVLNACGLNTPADLPGIDLRDETARRNRDTVFGAAYSIHNMNPGDPESTLQYRWCIQDTWKLILRSHGSDITRYKTVHEWDDVPARLYNLKLDPGENKNLSSEEQETVRELSKRIAEVIPATFEDRSTPTN</sequence>
<dbReference type="GO" id="GO:0004065">
    <property type="term" value="F:arylsulfatase activity"/>
    <property type="evidence" value="ECO:0007669"/>
    <property type="project" value="UniProtKB-EC"/>
</dbReference>
<keyword evidence="3" id="KW-0479">Metal-binding</keyword>
<protein>
    <submittedName>
        <fullName evidence="9">Arylsulfatase</fullName>
        <ecNumber evidence="9">3.1.6.1</ecNumber>
    </submittedName>
</protein>
<gene>
    <name evidence="9" type="ORF">Pla144_36380</name>
</gene>
<evidence type="ECO:0000256" key="4">
    <source>
        <dbReference type="ARBA" id="ARBA00022729"/>
    </source>
</evidence>
<evidence type="ECO:0000256" key="6">
    <source>
        <dbReference type="ARBA" id="ARBA00022837"/>
    </source>
</evidence>
<evidence type="ECO:0000313" key="9">
    <source>
        <dbReference type="EMBL" id="TWU24752.1"/>
    </source>
</evidence>
<dbReference type="Gene3D" id="3.30.1120.10">
    <property type="match status" value="1"/>
</dbReference>
<keyword evidence="5 9" id="KW-0378">Hydrolase</keyword>